<evidence type="ECO:0000256" key="1">
    <source>
        <dbReference type="SAM" id="SignalP"/>
    </source>
</evidence>
<name>A0A3M2IYC1_9CELL</name>
<comment type="caution">
    <text evidence="2">The sequence shown here is derived from an EMBL/GenBank/DDBJ whole genome shotgun (WGS) entry which is preliminary data.</text>
</comment>
<proteinExistence type="predicted"/>
<dbReference type="Proteomes" id="UP000269289">
    <property type="component" value="Unassembled WGS sequence"/>
</dbReference>
<reference evidence="2 3" key="1">
    <citation type="submission" date="2018-10" db="EMBL/GenBank/DDBJ databases">
        <title>Isolation, diversity and antifungal activity of actinobacteria from wheat.</title>
        <authorList>
            <person name="Han C."/>
        </authorList>
    </citation>
    <scope>NUCLEOTIDE SEQUENCE [LARGE SCALE GENOMIC DNA]</scope>
    <source>
        <strain evidence="2 3">NEAU-YY56</strain>
    </source>
</reference>
<evidence type="ECO:0000313" key="2">
    <source>
        <dbReference type="EMBL" id="RMI06862.1"/>
    </source>
</evidence>
<evidence type="ECO:0000313" key="3">
    <source>
        <dbReference type="Proteomes" id="UP000269289"/>
    </source>
</evidence>
<protein>
    <recommendedName>
        <fullName evidence="4">Secreted protein</fullName>
    </recommendedName>
</protein>
<dbReference type="AlphaFoldDB" id="A0A3M2IYC1"/>
<evidence type="ECO:0008006" key="4">
    <source>
        <dbReference type="Google" id="ProtNLM"/>
    </source>
</evidence>
<keyword evidence="1" id="KW-0732">Signal</keyword>
<sequence>MLRKKIASAALAGVLAVGVLGVGATGAQAASCGKVAVDKTNVMASCSGKMVAFVIDCWNGNQNIVQVKISNGGQSVAAAHGCGSKGVQQVKAYAS</sequence>
<accession>A0A3M2IYC1</accession>
<dbReference type="RefSeq" id="WP_122150237.1">
    <property type="nucleotide sequence ID" value="NZ_RFFI01000089.1"/>
</dbReference>
<organism evidence="2 3">
    <name type="scientific">Cellulomonas triticagri</name>
    <dbReference type="NCBI Taxonomy" id="2483352"/>
    <lineage>
        <taxon>Bacteria</taxon>
        <taxon>Bacillati</taxon>
        <taxon>Actinomycetota</taxon>
        <taxon>Actinomycetes</taxon>
        <taxon>Micrococcales</taxon>
        <taxon>Cellulomonadaceae</taxon>
        <taxon>Cellulomonas</taxon>
    </lineage>
</organism>
<feature type="signal peptide" evidence="1">
    <location>
        <begin position="1"/>
        <end position="29"/>
    </location>
</feature>
<gene>
    <name evidence="2" type="ORF">EBM89_14780</name>
</gene>
<keyword evidence="3" id="KW-1185">Reference proteome</keyword>
<dbReference type="EMBL" id="RFFI01000089">
    <property type="protein sequence ID" value="RMI06862.1"/>
    <property type="molecule type" value="Genomic_DNA"/>
</dbReference>
<feature type="chain" id="PRO_5017968436" description="Secreted protein" evidence="1">
    <location>
        <begin position="30"/>
        <end position="95"/>
    </location>
</feature>